<accession>A0A3E2HBQ8</accession>
<name>A0A3E2HBQ8_SCYLI</name>
<evidence type="ECO:0000256" key="1">
    <source>
        <dbReference type="SAM" id="MobiDB-lite"/>
    </source>
</evidence>
<keyword evidence="3" id="KW-1185">Reference proteome</keyword>
<evidence type="ECO:0000313" key="3">
    <source>
        <dbReference type="Proteomes" id="UP000258309"/>
    </source>
</evidence>
<dbReference type="AlphaFoldDB" id="A0A3E2HBQ8"/>
<sequence>MINIAESMSLQVIIANGRKTRADALQHLRCHLPDVQIIPRGNEMENQARDANRLWHPGEFLHQVQDLQRARRYLQQRQSGKHVVKIHFSFTIPRILLLTDTVSEQFLHLPPSLKAGEPTIDQAGQTYMQPLIGYNIQAVADFRSRIIGPVTIQNTCEIKLMPFTEIIWRYNHFHEGAIGFNIQTWQFKWTYGWISKACVKKFRSLRQHHWIKAPDLYNMFGNSGESVLLHNPAAWNAEPFYGKDREASSAPSLPPSLADSKNRNLPGKI</sequence>
<evidence type="ECO:0000313" key="2">
    <source>
        <dbReference type="EMBL" id="RFU30757.1"/>
    </source>
</evidence>
<feature type="region of interest" description="Disordered" evidence="1">
    <location>
        <begin position="244"/>
        <end position="269"/>
    </location>
</feature>
<reference evidence="2 3" key="1">
    <citation type="submission" date="2018-05" db="EMBL/GenBank/DDBJ databases">
        <title>Draft genome sequence of Scytalidium lignicola DSM 105466, a ubiquitous saprotrophic fungus.</title>
        <authorList>
            <person name="Buettner E."/>
            <person name="Gebauer A.M."/>
            <person name="Hofrichter M."/>
            <person name="Liers C."/>
            <person name="Kellner H."/>
        </authorList>
    </citation>
    <scope>NUCLEOTIDE SEQUENCE [LARGE SCALE GENOMIC DNA]</scope>
    <source>
        <strain evidence="2 3">DSM 105466</strain>
    </source>
</reference>
<gene>
    <name evidence="2" type="ORF">B7463_g5573</name>
</gene>
<dbReference type="Proteomes" id="UP000258309">
    <property type="component" value="Unassembled WGS sequence"/>
</dbReference>
<dbReference type="EMBL" id="NCSJ02000092">
    <property type="protein sequence ID" value="RFU30757.1"/>
    <property type="molecule type" value="Genomic_DNA"/>
</dbReference>
<protein>
    <submittedName>
        <fullName evidence="2">Uncharacterized protein</fullName>
    </submittedName>
</protein>
<feature type="compositionally biased region" description="Low complexity" evidence="1">
    <location>
        <begin position="248"/>
        <end position="258"/>
    </location>
</feature>
<feature type="non-terminal residue" evidence="2">
    <location>
        <position position="1"/>
    </location>
</feature>
<organism evidence="2 3">
    <name type="scientific">Scytalidium lignicola</name>
    <name type="common">Hyphomycete</name>
    <dbReference type="NCBI Taxonomy" id="5539"/>
    <lineage>
        <taxon>Eukaryota</taxon>
        <taxon>Fungi</taxon>
        <taxon>Dikarya</taxon>
        <taxon>Ascomycota</taxon>
        <taxon>Pezizomycotina</taxon>
        <taxon>Leotiomycetes</taxon>
        <taxon>Leotiomycetes incertae sedis</taxon>
        <taxon>Scytalidium</taxon>
    </lineage>
</organism>
<feature type="non-terminal residue" evidence="2">
    <location>
        <position position="269"/>
    </location>
</feature>
<comment type="caution">
    <text evidence="2">The sequence shown here is derived from an EMBL/GenBank/DDBJ whole genome shotgun (WGS) entry which is preliminary data.</text>
</comment>
<proteinExistence type="predicted"/>